<proteinExistence type="inferred from homology"/>
<comment type="caution">
    <text evidence="9">Lacks conserved residue(s) required for the propagation of feature annotation.</text>
</comment>
<dbReference type="RefSeq" id="WP_046858509.1">
    <property type="nucleotide sequence ID" value="NZ_CP011412.1"/>
</dbReference>
<dbReference type="NCBIfam" id="TIGR00380">
    <property type="entry name" value="cobal_cbiB"/>
    <property type="match status" value="1"/>
</dbReference>
<evidence type="ECO:0000256" key="4">
    <source>
        <dbReference type="ARBA" id="ARBA00022475"/>
    </source>
</evidence>
<feature type="transmembrane region" description="Helical" evidence="9">
    <location>
        <begin position="145"/>
        <end position="167"/>
    </location>
</feature>
<evidence type="ECO:0000313" key="10">
    <source>
        <dbReference type="EMBL" id="AKH19573.1"/>
    </source>
</evidence>
<accession>A0A0F7JY42</accession>
<dbReference type="PATRIC" id="fig|1543721.4.peg.731"/>
<dbReference type="Pfam" id="PF03186">
    <property type="entry name" value="CobD_Cbib"/>
    <property type="match status" value="1"/>
</dbReference>
<protein>
    <recommendedName>
        <fullName evidence="9">Cobalamin biosynthesis protein CobD</fullName>
    </recommendedName>
</protein>
<comment type="similarity">
    <text evidence="3 9">Belongs to the CobD/CbiB family.</text>
</comment>
<dbReference type="GO" id="GO:0015420">
    <property type="term" value="F:ABC-type vitamin B12 transporter activity"/>
    <property type="evidence" value="ECO:0007669"/>
    <property type="project" value="UniProtKB-UniRule"/>
</dbReference>
<organism evidence="10 11">
    <name type="scientific">Sedimenticola thiotaurini</name>
    <dbReference type="NCBI Taxonomy" id="1543721"/>
    <lineage>
        <taxon>Bacteria</taxon>
        <taxon>Pseudomonadati</taxon>
        <taxon>Pseudomonadota</taxon>
        <taxon>Gammaproteobacteria</taxon>
        <taxon>Chromatiales</taxon>
        <taxon>Sedimenticolaceae</taxon>
        <taxon>Sedimenticola</taxon>
    </lineage>
</organism>
<name>A0A0F7JY42_9GAMM</name>
<evidence type="ECO:0000256" key="3">
    <source>
        <dbReference type="ARBA" id="ARBA00006263"/>
    </source>
</evidence>
<dbReference type="InterPro" id="IPR004485">
    <property type="entry name" value="Cobalamin_biosynth_CobD/CbiB"/>
</dbReference>
<evidence type="ECO:0000256" key="7">
    <source>
        <dbReference type="ARBA" id="ARBA00022989"/>
    </source>
</evidence>
<evidence type="ECO:0000313" key="11">
    <source>
        <dbReference type="Proteomes" id="UP000034410"/>
    </source>
</evidence>
<dbReference type="KEGG" id="seds:AAY24_03485"/>
<feature type="transmembrane region" description="Helical" evidence="9">
    <location>
        <begin position="284"/>
        <end position="299"/>
    </location>
</feature>
<dbReference type="GO" id="GO:0048472">
    <property type="term" value="F:threonine-phosphate decarboxylase activity"/>
    <property type="evidence" value="ECO:0007669"/>
    <property type="project" value="InterPro"/>
</dbReference>
<evidence type="ECO:0000256" key="1">
    <source>
        <dbReference type="ARBA" id="ARBA00004651"/>
    </source>
</evidence>
<keyword evidence="8 9" id="KW-0472">Membrane</keyword>
<evidence type="ECO:0000256" key="8">
    <source>
        <dbReference type="ARBA" id="ARBA00023136"/>
    </source>
</evidence>
<dbReference type="Proteomes" id="UP000034410">
    <property type="component" value="Chromosome"/>
</dbReference>
<keyword evidence="6 9" id="KW-0812">Transmembrane</keyword>
<evidence type="ECO:0000256" key="6">
    <source>
        <dbReference type="ARBA" id="ARBA00022692"/>
    </source>
</evidence>
<keyword evidence="11" id="KW-1185">Reference proteome</keyword>
<evidence type="ECO:0000256" key="5">
    <source>
        <dbReference type="ARBA" id="ARBA00022573"/>
    </source>
</evidence>
<reference evidence="10 11" key="1">
    <citation type="journal article" date="2015" name="Genome Announc.">
        <title>Complete Genome Sequence of Sedimenticola thiotaurini Strain SIP-G1, a Polyphosphate- and Polyhydroxyalkanoate-Accumulating Sulfur-Oxidizing Gammaproteobacterium Isolated from Salt Marsh Sediments.</title>
        <authorList>
            <person name="Flood B.E."/>
            <person name="Jones D.S."/>
            <person name="Bailey J.V."/>
        </authorList>
    </citation>
    <scope>NUCLEOTIDE SEQUENCE [LARGE SCALE GENOMIC DNA]</scope>
    <source>
        <strain evidence="10 11">SIP-G1</strain>
    </source>
</reference>
<gene>
    <name evidence="9" type="primary">cobD</name>
    <name evidence="10" type="ORF">AAY24_03485</name>
</gene>
<dbReference type="UniPathway" id="UPA00148"/>
<evidence type="ECO:0000256" key="2">
    <source>
        <dbReference type="ARBA" id="ARBA00004953"/>
    </source>
</evidence>
<comment type="subcellular location">
    <subcellularLocation>
        <location evidence="1 9">Cell membrane</location>
        <topology evidence="1 9">Multi-pass membrane protein</topology>
    </subcellularLocation>
</comment>
<dbReference type="PANTHER" id="PTHR34308">
    <property type="entry name" value="COBALAMIN BIOSYNTHESIS PROTEIN CBIB"/>
    <property type="match status" value="1"/>
</dbReference>
<dbReference type="OrthoDB" id="9811967at2"/>
<evidence type="ECO:0000256" key="9">
    <source>
        <dbReference type="HAMAP-Rule" id="MF_00024"/>
    </source>
</evidence>
<dbReference type="GO" id="GO:0005886">
    <property type="term" value="C:plasma membrane"/>
    <property type="evidence" value="ECO:0007669"/>
    <property type="project" value="UniProtKB-SubCell"/>
</dbReference>
<comment type="function">
    <text evidence="9">Converts cobyric acid to cobinamide by the addition of aminopropanol on the F carboxylic group.</text>
</comment>
<dbReference type="PANTHER" id="PTHR34308:SF1">
    <property type="entry name" value="COBALAMIN BIOSYNTHESIS PROTEIN CBIB"/>
    <property type="match status" value="1"/>
</dbReference>
<sequence>MSTILSVFALLLDQLLGEPRRYHPLAGFGCLAQFTEQQLNRSGAVPLRLMGLLSVVLLVAPMAVAAQILSDWFGPLFDGILLYLAVGAKSLAQHALRVVEALQRNDLPVARQRVGMMVSRDTENMERPAIVSATIESVLENGADAIFGALFWFLLAGAPGVVIYRLVNTLDAMWGYRTERFREFGWFVARLDDLLNWFPARLTALVYALAGKFRASIRCWSRQADRLDSPNGGVVMTAGAGALGLILGGPCSYHGETRDKPFFGAGFSPVCGDIYRAVDLVQKSVLYWVIAILIGGWLFA</sequence>
<dbReference type="AlphaFoldDB" id="A0A0F7JY42"/>
<keyword evidence="5 9" id="KW-0169">Cobalamin biosynthesis</keyword>
<keyword evidence="4 9" id="KW-1003">Cell membrane</keyword>
<dbReference type="EMBL" id="CP011412">
    <property type="protein sequence ID" value="AKH19573.1"/>
    <property type="molecule type" value="Genomic_DNA"/>
</dbReference>
<dbReference type="GO" id="GO:0009236">
    <property type="term" value="P:cobalamin biosynthetic process"/>
    <property type="evidence" value="ECO:0007669"/>
    <property type="project" value="UniProtKB-UniRule"/>
</dbReference>
<keyword evidence="7 9" id="KW-1133">Transmembrane helix</keyword>
<dbReference type="HAMAP" id="MF_00024">
    <property type="entry name" value="CobD_CbiB"/>
    <property type="match status" value="1"/>
</dbReference>
<feature type="transmembrane region" description="Helical" evidence="9">
    <location>
        <begin position="49"/>
        <end position="69"/>
    </location>
</feature>
<comment type="pathway">
    <text evidence="2 9">Cofactor biosynthesis; adenosylcobalamin biosynthesis.</text>
</comment>